<keyword evidence="3" id="KW-0732">Signal</keyword>
<dbReference type="InterPro" id="IPR036312">
    <property type="entry name" value="Bifun_inhib/LTP/seed_sf"/>
</dbReference>
<dbReference type="InterPro" id="IPR016140">
    <property type="entry name" value="Bifunc_inhib/LTP/seed_store"/>
</dbReference>
<evidence type="ECO:0000259" key="4">
    <source>
        <dbReference type="SMART" id="SM00499"/>
    </source>
</evidence>
<keyword evidence="2" id="KW-0813">Transport</keyword>
<protein>
    <recommendedName>
        <fullName evidence="2">Non-specific lipid-transfer protein</fullName>
    </recommendedName>
</protein>
<dbReference type="Pfam" id="PF00234">
    <property type="entry name" value="Tryp_alpha_amyl"/>
    <property type="match status" value="1"/>
</dbReference>
<evidence type="ECO:0000256" key="2">
    <source>
        <dbReference type="RuleBase" id="RU000628"/>
    </source>
</evidence>
<dbReference type="PRINTS" id="PR00382">
    <property type="entry name" value="LIPIDTRNSFER"/>
</dbReference>
<dbReference type="Proteomes" id="UP001345219">
    <property type="component" value="Chromosome 12"/>
</dbReference>
<name>A0AAN7H338_9MYRT</name>
<dbReference type="AlphaFoldDB" id="A0AAN7H338"/>
<dbReference type="InterPro" id="IPR000528">
    <property type="entry name" value="Plant_nsLTP"/>
</dbReference>
<comment type="caution">
    <text evidence="5">The sequence shown here is derived from an EMBL/GenBank/DDBJ whole genome shotgun (WGS) entry which is preliminary data.</text>
</comment>
<sequence length="122" mass="12715">MASTSSLLKLASCLVVVYMAMAFLKADTAITCGQVAGKTAPCIPYVRGKGVEPVPLACCNGIKALAASARTTQDRRATCNCLKSSIPRIPGINLKVLASLPSRCGVNIPYQINPSTNCNSVN</sequence>
<evidence type="ECO:0000256" key="1">
    <source>
        <dbReference type="ARBA" id="ARBA00009748"/>
    </source>
</evidence>
<comment type="similarity">
    <text evidence="1 2">Belongs to the plant LTP family.</text>
</comment>
<dbReference type="PANTHER" id="PTHR33076">
    <property type="entry name" value="NON-SPECIFIC LIPID-TRANSFER PROTEIN 2-RELATED"/>
    <property type="match status" value="1"/>
</dbReference>
<evidence type="ECO:0000313" key="6">
    <source>
        <dbReference type="Proteomes" id="UP001345219"/>
    </source>
</evidence>
<gene>
    <name evidence="5" type="ORF">SAY87_014768</name>
</gene>
<evidence type="ECO:0000313" key="5">
    <source>
        <dbReference type="EMBL" id="KAK4748182.1"/>
    </source>
</evidence>
<dbReference type="GO" id="GO:0008289">
    <property type="term" value="F:lipid binding"/>
    <property type="evidence" value="ECO:0007669"/>
    <property type="project" value="UniProtKB-KW"/>
</dbReference>
<accession>A0AAN7H338</accession>
<dbReference type="CDD" id="cd01960">
    <property type="entry name" value="nsLTP1"/>
    <property type="match status" value="1"/>
</dbReference>
<keyword evidence="2" id="KW-0446">Lipid-binding</keyword>
<evidence type="ECO:0000256" key="3">
    <source>
        <dbReference type="SAM" id="SignalP"/>
    </source>
</evidence>
<dbReference type="Gene3D" id="1.10.110.10">
    <property type="entry name" value="Plant lipid-transfer and hydrophobic proteins"/>
    <property type="match status" value="1"/>
</dbReference>
<feature type="signal peptide" evidence="3">
    <location>
        <begin position="1"/>
        <end position="22"/>
    </location>
</feature>
<reference evidence="5 6" key="1">
    <citation type="journal article" date="2023" name="Hortic Res">
        <title>Pangenome of water caltrop reveals structural variations and asymmetric subgenome divergence after allopolyploidization.</title>
        <authorList>
            <person name="Zhang X."/>
            <person name="Chen Y."/>
            <person name="Wang L."/>
            <person name="Yuan Y."/>
            <person name="Fang M."/>
            <person name="Shi L."/>
            <person name="Lu R."/>
            <person name="Comes H.P."/>
            <person name="Ma Y."/>
            <person name="Chen Y."/>
            <person name="Huang G."/>
            <person name="Zhou Y."/>
            <person name="Zheng Z."/>
            <person name="Qiu Y."/>
        </authorList>
    </citation>
    <scope>NUCLEOTIDE SEQUENCE [LARGE SCALE GENOMIC DNA]</scope>
    <source>
        <tissue evidence="5">Roots</tissue>
    </source>
</reference>
<dbReference type="SMART" id="SM00499">
    <property type="entry name" value="AAI"/>
    <property type="match status" value="1"/>
</dbReference>
<keyword evidence="6" id="KW-1185">Reference proteome</keyword>
<feature type="chain" id="PRO_5042832206" description="Non-specific lipid-transfer protein" evidence="3">
    <location>
        <begin position="23"/>
        <end position="122"/>
    </location>
</feature>
<dbReference type="SUPFAM" id="SSF47699">
    <property type="entry name" value="Bifunctional inhibitor/lipid-transfer protein/seed storage 2S albumin"/>
    <property type="match status" value="1"/>
</dbReference>
<organism evidence="5 6">
    <name type="scientific">Trapa incisa</name>
    <dbReference type="NCBI Taxonomy" id="236973"/>
    <lineage>
        <taxon>Eukaryota</taxon>
        <taxon>Viridiplantae</taxon>
        <taxon>Streptophyta</taxon>
        <taxon>Embryophyta</taxon>
        <taxon>Tracheophyta</taxon>
        <taxon>Spermatophyta</taxon>
        <taxon>Magnoliopsida</taxon>
        <taxon>eudicotyledons</taxon>
        <taxon>Gunneridae</taxon>
        <taxon>Pentapetalae</taxon>
        <taxon>rosids</taxon>
        <taxon>malvids</taxon>
        <taxon>Myrtales</taxon>
        <taxon>Lythraceae</taxon>
        <taxon>Trapa</taxon>
    </lineage>
</organism>
<comment type="function">
    <text evidence="2">Plant non-specific lipid-transfer proteins transfer phospholipids as well as galactolipids across membranes. May play a role in wax or cutin deposition in the cell walls of expanding epidermal cells and certain secretory tissues.</text>
</comment>
<dbReference type="GO" id="GO:0006869">
    <property type="term" value="P:lipid transport"/>
    <property type="evidence" value="ECO:0007669"/>
    <property type="project" value="InterPro"/>
</dbReference>
<feature type="domain" description="Bifunctional inhibitor/plant lipid transfer protein/seed storage helical" evidence="4">
    <location>
        <begin position="32"/>
        <end position="118"/>
    </location>
</feature>
<dbReference type="EMBL" id="JAXIOK010000019">
    <property type="protein sequence ID" value="KAK4748182.1"/>
    <property type="molecule type" value="Genomic_DNA"/>
</dbReference>
<proteinExistence type="inferred from homology"/>